<dbReference type="AlphaFoldDB" id="A0A8S9HKR6"/>
<dbReference type="GO" id="GO:0016301">
    <property type="term" value="F:kinase activity"/>
    <property type="evidence" value="ECO:0007669"/>
    <property type="project" value="UniProtKB-KW"/>
</dbReference>
<dbReference type="PANTHER" id="PTHR43320:SF1">
    <property type="entry name" value="OS01G0105900 PROTEIN"/>
    <property type="match status" value="1"/>
</dbReference>
<evidence type="ECO:0000256" key="1">
    <source>
        <dbReference type="ARBA" id="ARBA00010688"/>
    </source>
</evidence>
<gene>
    <name evidence="5" type="ORF">F2Q68_00013696</name>
</gene>
<keyword evidence="2" id="KW-0808">Transferase</keyword>
<comment type="similarity">
    <text evidence="1">Belongs to the carbohydrate kinase PfkB family.</text>
</comment>
<dbReference type="InterPro" id="IPR052700">
    <property type="entry name" value="Carb_kinase_PfkB-like"/>
</dbReference>
<evidence type="ECO:0000313" key="5">
    <source>
        <dbReference type="EMBL" id="KAF2558523.1"/>
    </source>
</evidence>
<dbReference type="SUPFAM" id="SSF53613">
    <property type="entry name" value="Ribokinase-like"/>
    <property type="match status" value="2"/>
</dbReference>
<dbReference type="Proteomes" id="UP000712281">
    <property type="component" value="Unassembled WGS sequence"/>
</dbReference>
<dbReference type="Gene3D" id="3.40.1190.20">
    <property type="match status" value="2"/>
</dbReference>
<comment type="caution">
    <text evidence="5">The sequence shown here is derived from an EMBL/GenBank/DDBJ whole genome shotgun (WGS) entry which is preliminary data.</text>
</comment>
<dbReference type="InterPro" id="IPR029056">
    <property type="entry name" value="Ribokinase-like"/>
</dbReference>
<keyword evidence="3" id="KW-0418">Kinase</keyword>
<feature type="domain" description="Carbohydrate kinase PfkB" evidence="4">
    <location>
        <begin position="56"/>
        <end position="329"/>
    </location>
</feature>
<name>A0A8S9HKR6_BRACR</name>
<evidence type="ECO:0000256" key="2">
    <source>
        <dbReference type="ARBA" id="ARBA00022679"/>
    </source>
</evidence>
<dbReference type="Pfam" id="PF00294">
    <property type="entry name" value="PfkB"/>
    <property type="match status" value="2"/>
</dbReference>
<organism evidence="5 6">
    <name type="scientific">Brassica cretica</name>
    <name type="common">Mustard</name>
    <dbReference type="NCBI Taxonomy" id="69181"/>
    <lineage>
        <taxon>Eukaryota</taxon>
        <taxon>Viridiplantae</taxon>
        <taxon>Streptophyta</taxon>
        <taxon>Embryophyta</taxon>
        <taxon>Tracheophyta</taxon>
        <taxon>Spermatophyta</taxon>
        <taxon>Magnoliopsida</taxon>
        <taxon>eudicotyledons</taxon>
        <taxon>Gunneridae</taxon>
        <taxon>Pentapetalae</taxon>
        <taxon>rosids</taxon>
        <taxon>malvids</taxon>
        <taxon>Brassicales</taxon>
        <taxon>Brassicaceae</taxon>
        <taxon>Brassiceae</taxon>
        <taxon>Brassica</taxon>
    </lineage>
</organism>
<evidence type="ECO:0000256" key="3">
    <source>
        <dbReference type="ARBA" id="ARBA00022777"/>
    </source>
</evidence>
<evidence type="ECO:0000313" key="6">
    <source>
        <dbReference type="Proteomes" id="UP000712281"/>
    </source>
</evidence>
<proteinExistence type="inferred from homology"/>
<dbReference type="EMBL" id="QGKW02001940">
    <property type="protein sequence ID" value="KAF2558523.1"/>
    <property type="molecule type" value="Genomic_DNA"/>
</dbReference>
<dbReference type="PANTHER" id="PTHR43320">
    <property type="entry name" value="SUGAR KINASE"/>
    <property type="match status" value="1"/>
</dbReference>
<sequence>MVAEALPNSHEAPPVVLGLQPAALIDNVAPVDWSLLDQIPGDRGGSIPVQKDELEHILKELDTHVTAAPLKKMAGGSVANTVRGLSVGFGVATGIIGAYGDDEQGQLFVSNMGFSGVSISRLRKKKGSTGQCVCLVDDSGNRTMRPCLSSAVKIQADELSKDDFTGSKWLVLRYAVLNLEVIKAAIGFAKQEGLSVSLDLASFEMVRNYRSELRQLLESGNIDLCFANEDEAAELLRGEEEAGPEAALEFLSRHCSWAVVTLGSKGCIAKHDKEVVQVPAIGETIATDATGAGDLFASGFLYGLIKGLPLEECCKMGSCSGGSVIRALGGEVTPENWQWMHKQLQLKNLPGPFHIGTALKLYLLHREPIFQHALNSNFNVVCSALTTTRAQCVCLVDDSGNRTMRPCLSSAVKIQADELSKDDFTGSKWLVLRYAVLNLEVIKAAIGFAKQEGLSVSLDLASFEMVRNYRSELRQLLESGNIDLCFANEDEAAELLRGEEEAGPEAALEFLSRHCSWAVVTLGSKGCIAKHDKEVVQVPAIGETIATDATGAGDLFSSGFLYGLIKGLPLEECCKMGSCSGGSVIRALGGEVTPENWQWMHKQLQLKNLPVPDIRNL</sequence>
<evidence type="ECO:0000259" key="4">
    <source>
        <dbReference type="Pfam" id="PF00294"/>
    </source>
</evidence>
<dbReference type="CDD" id="cd01168">
    <property type="entry name" value="adenosine_kinase"/>
    <property type="match status" value="2"/>
</dbReference>
<dbReference type="InterPro" id="IPR011611">
    <property type="entry name" value="PfkB_dom"/>
</dbReference>
<protein>
    <recommendedName>
        <fullName evidence="4">Carbohydrate kinase PfkB domain-containing protein</fullName>
    </recommendedName>
</protein>
<accession>A0A8S9HKR6</accession>
<feature type="domain" description="Carbohydrate kinase PfkB" evidence="4">
    <location>
        <begin position="388"/>
        <end position="589"/>
    </location>
</feature>
<reference evidence="5" key="1">
    <citation type="submission" date="2019-12" db="EMBL/GenBank/DDBJ databases">
        <title>Genome sequencing and annotation of Brassica cretica.</title>
        <authorList>
            <person name="Studholme D.J."/>
            <person name="Sarris P.F."/>
        </authorList>
    </citation>
    <scope>NUCLEOTIDE SEQUENCE</scope>
    <source>
        <strain evidence="5">PFS-001/15</strain>
        <tissue evidence="5">Leaf</tissue>
    </source>
</reference>